<accession>A0A8S4PXJ2</accession>
<feature type="domain" description="CUB" evidence="5">
    <location>
        <begin position="627"/>
        <end position="740"/>
    </location>
</feature>
<dbReference type="PANTHER" id="PTHR47537">
    <property type="entry name" value="CUBILIN"/>
    <property type="match status" value="1"/>
</dbReference>
<dbReference type="SUPFAM" id="SSF49854">
    <property type="entry name" value="Spermadhesin, CUB domain"/>
    <property type="match status" value="5"/>
</dbReference>
<feature type="transmembrane region" description="Helical" evidence="3">
    <location>
        <begin position="809"/>
        <end position="830"/>
    </location>
</feature>
<keyword evidence="3" id="KW-0812">Transmembrane</keyword>
<dbReference type="PANTHER" id="PTHR47537:SF6">
    <property type="entry name" value="CUB DOMAIN-CONTAINING PROTEIN"/>
    <property type="match status" value="1"/>
</dbReference>
<feature type="domain" description="CUB" evidence="5">
    <location>
        <begin position="46"/>
        <end position="172"/>
    </location>
</feature>
<protein>
    <recommendedName>
        <fullName evidence="5">CUB domain-containing protein</fullName>
    </recommendedName>
</protein>
<feature type="domain" description="CUB" evidence="5">
    <location>
        <begin position="486"/>
        <end position="618"/>
    </location>
</feature>
<reference evidence="6" key="1">
    <citation type="submission" date="2022-03" db="EMBL/GenBank/DDBJ databases">
        <authorList>
            <person name="Martin C."/>
        </authorList>
    </citation>
    <scope>NUCLEOTIDE SEQUENCE</scope>
</reference>
<name>A0A8S4PXJ2_OWEFU</name>
<evidence type="ECO:0000259" key="5">
    <source>
        <dbReference type="PROSITE" id="PS01180"/>
    </source>
</evidence>
<evidence type="ECO:0000313" key="6">
    <source>
        <dbReference type="EMBL" id="CAH1798344.1"/>
    </source>
</evidence>
<dbReference type="EMBL" id="CAIIXF020000011">
    <property type="protein sequence ID" value="CAH1798344.1"/>
    <property type="molecule type" value="Genomic_DNA"/>
</dbReference>
<organism evidence="6 7">
    <name type="scientific">Owenia fusiformis</name>
    <name type="common">Polychaete worm</name>
    <dbReference type="NCBI Taxonomy" id="6347"/>
    <lineage>
        <taxon>Eukaryota</taxon>
        <taxon>Metazoa</taxon>
        <taxon>Spiralia</taxon>
        <taxon>Lophotrochozoa</taxon>
        <taxon>Annelida</taxon>
        <taxon>Polychaeta</taxon>
        <taxon>Sedentaria</taxon>
        <taxon>Canalipalpata</taxon>
        <taxon>Sabellida</taxon>
        <taxon>Oweniida</taxon>
        <taxon>Oweniidae</taxon>
        <taxon>Owenia</taxon>
    </lineage>
</organism>
<proteinExistence type="predicted"/>
<dbReference type="InterPro" id="IPR000859">
    <property type="entry name" value="CUB_dom"/>
</dbReference>
<dbReference type="SMART" id="SM00192">
    <property type="entry name" value="LDLa"/>
    <property type="match status" value="1"/>
</dbReference>
<keyword evidence="3" id="KW-0472">Membrane</keyword>
<dbReference type="SMART" id="SM00042">
    <property type="entry name" value="CUB"/>
    <property type="match status" value="5"/>
</dbReference>
<evidence type="ECO:0000256" key="2">
    <source>
        <dbReference type="PROSITE-ProRule" id="PRU00059"/>
    </source>
</evidence>
<dbReference type="InterPro" id="IPR035914">
    <property type="entry name" value="Sperma_CUB_dom_sf"/>
</dbReference>
<gene>
    <name evidence="6" type="ORF">OFUS_LOCUS22496</name>
</gene>
<keyword evidence="1 2" id="KW-1015">Disulfide bond</keyword>
<dbReference type="CDD" id="cd00041">
    <property type="entry name" value="CUB"/>
    <property type="match status" value="5"/>
</dbReference>
<evidence type="ECO:0000256" key="3">
    <source>
        <dbReference type="SAM" id="Phobius"/>
    </source>
</evidence>
<feature type="disulfide bond" evidence="2">
    <location>
        <begin position="627"/>
        <end position="654"/>
    </location>
</feature>
<comment type="caution">
    <text evidence="2">Lacks conserved residue(s) required for the propagation of feature annotation.</text>
</comment>
<feature type="signal peptide" evidence="4">
    <location>
        <begin position="1"/>
        <end position="33"/>
    </location>
</feature>
<feature type="domain" description="CUB" evidence="5">
    <location>
        <begin position="188"/>
        <end position="324"/>
    </location>
</feature>
<keyword evidence="4" id="KW-0732">Signal</keyword>
<keyword evidence="3" id="KW-1133">Transmembrane helix</keyword>
<feature type="domain" description="CUB" evidence="5">
    <location>
        <begin position="346"/>
        <end position="469"/>
    </location>
</feature>
<dbReference type="InterPro" id="IPR002172">
    <property type="entry name" value="LDrepeatLR_classA_rpt"/>
</dbReference>
<comment type="caution">
    <text evidence="6">The sequence shown here is derived from an EMBL/GenBank/DDBJ whole genome shotgun (WGS) entry which is preliminary data.</text>
</comment>
<dbReference type="OrthoDB" id="6022136at2759"/>
<dbReference type="GO" id="GO:0005886">
    <property type="term" value="C:plasma membrane"/>
    <property type="evidence" value="ECO:0007669"/>
    <property type="project" value="TreeGrafter"/>
</dbReference>
<dbReference type="PROSITE" id="PS01180">
    <property type="entry name" value="CUB"/>
    <property type="match status" value="5"/>
</dbReference>
<dbReference type="Gene3D" id="4.10.400.10">
    <property type="entry name" value="Low-density Lipoprotein Receptor"/>
    <property type="match status" value="1"/>
</dbReference>
<evidence type="ECO:0000313" key="7">
    <source>
        <dbReference type="Proteomes" id="UP000749559"/>
    </source>
</evidence>
<dbReference type="Gene3D" id="2.60.120.290">
    <property type="entry name" value="Spermadhesin, CUB domain"/>
    <property type="match status" value="5"/>
</dbReference>
<keyword evidence="7" id="KW-1185">Reference proteome</keyword>
<sequence length="880" mass="99202">MRVCSYGNTLSTSLLNLCLSITIATFYVTTTTSQDYDYSSLEKQLCDRVFTSANGKLNGTFQSPNYPSNYDSNKRCIYKFIGNTNERVTIKFTDFRVKGIPPGCRHDYIDIFTELTHPDEDLLDAKLQGRYCGDEKDKLPHLLVSMSNILVISFFTDNTRTEKGFYGKYTFISNAAYIVGTLAPASTCGYIIKSEARTTGSIISPTYPGVYPDNTMCFYKLQGAVGERVKVTFIDFDLYQGGEHCPFDSVKIYDGHTNQDTLIGVFCGKHKNLTVFSTGQALHIDFRTKSGRLEPTKKTYFSHWEIDPDYAIKRTGFKAIYEFSMDFVNLDFIDRYKGKHIRGTECDQRVKSDGESNGTIVSPNYPQKYPKGVTCRYYIDGKKDKQHLEKAEIKFSTFGIPTRSPEGCESGYLLAYLGGQQEEPKNYNKKLCGKTIPPPLMSTDPRLLLIFNSTGPMRGSGFKATYQFLTNYAIPGTPVPSSVHGCHFRYLSRSSKSGYFNSPRHPANYPSNTTCIYEFIGQPSEQVRITFMVFSVDNSNLNRDYLQILQIRPKKSGLSRKQRIQVISTNYNGTYKPGPIITDKKCRKMRVVFKSDMYNETEGSTIKYNGFKARFDFITEDKIYGSCGGNITSGGSGVITSPNYPKKYIVDTVCEWHIHAKPNHKILLVAEKFNMEGQTKAGCQGAVLRIYDVRFIPKHELCGSEFPTNVRSEGPYLKLRFISSSRAVGGNGFNITWTEYLDMPRSVGKTSSSSSSSIGKDPCPGFRCAVNTNVCIPNSLKCNRLHNCGHGDYSDELESCPVKRRTNTVHVIIGIIVAIVILTIIIICVVHKRRRTKKKKHKKQMMDSAQVRFLSRPGTSSDDLHILTHNDRTHHKVSMV</sequence>
<dbReference type="Pfam" id="PF00431">
    <property type="entry name" value="CUB"/>
    <property type="match status" value="5"/>
</dbReference>
<dbReference type="InterPro" id="IPR036055">
    <property type="entry name" value="LDL_receptor-like_sf"/>
</dbReference>
<dbReference type="Proteomes" id="UP000749559">
    <property type="component" value="Unassembled WGS sequence"/>
</dbReference>
<dbReference type="InterPro" id="IPR053207">
    <property type="entry name" value="Non-NMDA_GluR_Accessory"/>
</dbReference>
<evidence type="ECO:0000256" key="4">
    <source>
        <dbReference type="SAM" id="SignalP"/>
    </source>
</evidence>
<dbReference type="FunFam" id="2.60.120.290:FF:000005">
    <property type="entry name" value="Procollagen C-endopeptidase enhancer 1"/>
    <property type="match status" value="1"/>
</dbReference>
<evidence type="ECO:0000256" key="1">
    <source>
        <dbReference type="ARBA" id="ARBA00023157"/>
    </source>
</evidence>
<feature type="chain" id="PRO_5035733552" description="CUB domain-containing protein" evidence="4">
    <location>
        <begin position="34"/>
        <end position="880"/>
    </location>
</feature>
<dbReference type="AlphaFoldDB" id="A0A8S4PXJ2"/>